<comment type="caution">
    <text evidence="3">The sequence shown here is derived from an EMBL/GenBank/DDBJ whole genome shotgun (WGS) entry which is preliminary data.</text>
</comment>
<evidence type="ECO:0000256" key="1">
    <source>
        <dbReference type="ARBA" id="ARBA00022729"/>
    </source>
</evidence>
<dbReference type="Proteomes" id="UP001235712">
    <property type="component" value="Unassembled WGS sequence"/>
</dbReference>
<name>A0ABT9P5Q8_9ACTN</name>
<dbReference type="Gene3D" id="2.60.40.1240">
    <property type="match status" value="1"/>
</dbReference>
<feature type="region of interest" description="Disordered" evidence="2">
    <location>
        <begin position="223"/>
        <end position="257"/>
    </location>
</feature>
<sequence length="272" mass="28765">MSLPSVPPETPAAERSGVAQRLLEQPLRTFGVGATAVILGVTAAFGGLEEAEGSGESTPVKVGTTMRADPFEITIKRLVWADELPGVYTVENGSRWLAIVADVKNTSDETLEPFYAREAVTVNGVDGLVSEPELDTSTLADDDRTDRHRADQLLHYADSGDLNPLQPGISYEAAFLYEQRGTTEAPDQVTVQLVGHTLRDDTFQGTESWFDAAVVAESTLPVRSSAASSGDDPAAPTEPTTDAETETLTNAGTDTTNTATRLIAASAPEVTA</sequence>
<evidence type="ECO:0000313" key="4">
    <source>
        <dbReference type="Proteomes" id="UP001235712"/>
    </source>
</evidence>
<keyword evidence="4" id="KW-1185">Reference proteome</keyword>
<evidence type="ECO:0008006" key="5">
    <source>
        <dbReference type="Google" id="ProtNLM"/>
    </source>
</evidence>
<gene>
    <name evidence="3" type="ORF">J2S57_003767</name>
</gene>
<evidence type="ECO:0000256" key="2">
    <source>
        <dbReference type="SAM" id="MobiDB-lite"/>
    </source>
</evidence>
<dbReference type="EMBL" id="JAUSQZ010000001">
    <property type="protein sequence ID" value="MDP9828018.1"/>
    <property type="molecule type" value="Genomic_DNA"/>
</dbReference>
<proteinExistence type="predicted"/>
<evidence type="ECO:0000313" key="3">
    <source>
        <dbReference type="EMBL" id="MDP9828018.1"/>
    </source>
</evidence>
<feature type="compositionally biased region" description="Low complexity" evidence="2">
    <location>
        <begin position="224"/>
        <end position="257"/>
    </location>
</feature>
<dbReference type="InterPro" id="IPR029050">
    <property type="entry name" value="Immunoprotect_excell_Ig-like"/>
</dbReference>
<reference evidence="3 4" key="1">
    <citation type="submission" date="2023-07" db="EMBL/GenBank/DDBJ databases">
        <title>Sequencing the genomes of 1000 actinobacteria strains.</title>
        <authorList>
            <person name="Klenk H.-P."/>
        </authorList>
    </citation>
    <scope>NUCLEOTIDE SEQUENCE [LARGE SCALE GENOMIC DNA]</scope>
    <source>
        <strain evidence="3 4">DSM 44388</strain>
    </source>
</reference>
<accession>A0ABT9P5Q8</accession>
<organism evidence="3 4">
    <name type="scientific">Kineosporia succinea</name>
    <dbReference type="NCBI Taxonomy" id="84632"/>
    <lineage>
        <taxon>Bacteria</taxon>
        <taxon>Bacillati</taxon>
        <taxon>Actinomycetota</taxon>
        <taxon>Actinomycetes</taxon>
        <taxon>Kineosporiales</taxon>
        <taxon>Kineosporiaceae</taxon>
        <taxon>Kineosporia</taxon>
    </lineage>
</organism>
<protein>
    <recommendedName>
        <fullName evidence="5">DUF4352 domain-containing protein</fullName>
    </recommendedName>
</protein>
<dbReference type="RefSeq" id="WP_307244767.1">
    <property type="nucleotide sequence ID" value="NZ_JAUSQZ010000001.1"/>
</dbReference>
<keyword evidence="1" id="KW-0732">Signal</keyword>